<proteinExistence type="predicted"/>
<dbReference type="CDD" id="cd00093">
    <property type="entry name" value="HTH_XRE"/>
    <property type="match status" value="1"/>
</dbReference>
<dbReference type="EMBL" id="AVNC01000023">
    <property type="protein sequence ID" value="EQK39773.1"/>
    <property type="molecule type" value="Genomic_DNA"/>
</dbReference>
<evidence type="ECO:0000313" key="3">
    <source>
        <dbReference type="Proteomes" id="UP000015688"/>
    </source>
</evidence>
<feature type="domain" description="HTH cro/C1-type" evidence="1">
    <location>
        <begin position="6"/>
        <end position="61"/>
    </location>
</feature>
<dbReference type="SUPFAM" id="SSF47413">
    <property type="entry name" value="lambda repressor-like DNA-binding domains"/>
    <property type="match status" value="1"/>
</dbReference>
<dbReference type="Gene3D" id="1.10.260.40">
    <property type="entry name" value="lambda repressor-like DNA-binding domains"/>
    <property type="match status" value="1"/>
</dbReference>
<name>T4VE54_PARBF</name>
<accession>T4VE54</accession>
<dbReference type="AlphaFoldDB" id="T4VE54"/>
<reference evidence="2 3" key="1">
    <citation type="submission" date="2013-06" db="EMBL/GenBank/DDBJ databases">
        <authorList>
            <person name="Walk S."/>
            <person name="Aronoff D."/>
            <person name="Young V.Y."/>
            <person name="Marsh J."/>
            <person name="Harrison L."/>
            <person name="Daugherty S.C."/>
            <person name="Shefchek K.A."/>
            <person name="Hine E.E."/>
            <person name="Tallon L.J."/>
            <person name="Sadzewicz L.K."/>
            <person name="Rasko D.A."/>
        </authorList>
    </citation>
    <scope>NUCLEOTIDE SEQUENCE [LARGE SCALE GENOMIC DNA]</scope>
    <source>
        <strain evidence="2 3">ATCC 638</strain>
    </source>
</reference>
<dbReference type="RefSeq" id="WP_021434529.1">
    <property type="nucleotide sequence ID" value="NZ_AVNC01000023.1"/>
</dbReference>
<protein>
    <submittedName>
        <fullName evidence="2">Helix-turn-helix family protein</fullName>
    </submittedName>
</protein>
<dbReference type="GO" id="GO:0003677">
    <property type="term" value="F:DNA binding"/>
    <property type="evidence" value="ECO:0007669"/>
    <property type="project" value="InterPro"/>
</dbReference>
<sequence>MNIKLIKEARENKDISQYKLAQITGINRSTIKRYEDGSIKNISFEKLSSICNALDIDIKEVLEIK</sequence>
<dbReference type="Proteomes" id="UP000015688">
    <property type="component" value="Unassembled WGS sequence"/>
</dbReference>
<dbReference type="InterPro" id="IPR010982">
    <property type="entry name" value="Lambda_DNA-bd_dom_sf"/>
</dbReference>
<gene>
    <name evidence="2" type="ORF">C672_3590</name>
</gene>
<dbReference type="SMART" id="SM00530">
    <property type="entry name" value="HTH_XRE"/>
    <property type="match status" value="1"/>
</dbReference>
<organism evidence="2 3">
    <name type="scientific">Paraclostridium bifermentans ATCC 638 = DSM 14991</name>
    <dbReference type="NCBI Taxonomy" id="1233171"/>
    <lineage>
        <taxon>Bacteria</taxon>
        <taxon>Bacillati</taxon>
        <taxon>Bacillota</taxon>
        <taxon>Clostridia</taxon>
        <taxon>Peptostreptococcales</taxon>
        <taxon>Peptostreptococcaceae</taxon>
        <taxon>Paraclostridium</taxon>
    </lineage>
</organism>
<evidence type="ECO:0000313" key="2">
    <source>
        <dbReference type="EMBL" id="EQK39773.1"/>
    </source>
</evidence>
<dbReference type="PROSITE" id="PS50943">
    <property type="entry name" value="HTH_CROC1"/>
    <property type="match status" value="1"/>
</dbReference>
<dbReference type="InterPro" id="IPR001387">
    <property type="entry name" value="Cro/C1-type_HTH"/>
</dbReference>
<dbReference type="Pfam" id="PF01381">
    <property type="entry name" value="HTH_3"/>
    <property type="match status" value="1"/>
</dbReference>
<comment type="caution">
    <text evidence="2">The sequence shown here is derived from an EMBL/GenBank/DDBJ whole genome shotgun (WGS) entry which is preliminary data.</text>
</comment>
<dbReference type="PATRIC" id="fig|1233171.3.peg.3457"/>
<evidence type="ECO:0000259" key="1">
    <source>
        <dbReference type="PROSITE" id="PS50943"/>
    </source>
</evidence>